<organism evidence="1 2">
    <name type="scientific">Sphaerospermopsis reniformis</name>
    <dbReference type="NCBI Taxonomy" id="531300"/>
    <lineage>
        <taxon>Bacteria</taxon>
        <taxon>Bacillati</taxon>
        <taxon>Cyanobacteriota</taxon>
        <taxon>Cyanophyceae</taxon>
        <taxon>Nostocales</taxon>
        <taxon>Aphanizomenonaceae</taxon>
        <taxon>Sphaerospermopsis</taxon>
    </lineage>
</organism>
<reference evidence="2" key="1">
    <citation type="submission" date="2019-02" db="EMBL/GenBank/DDBJ databases">
        <title>Draft genome sequence of Sphaerospermopsis reniformis NIES-1949.</title>
        <authorList>
            <person name="Yamaguchi H."/>
            <person name="Suzuki S."/>
            <person name="Kawachi M."/>
        </authorList>
    </citation>
    <scope>NUCLEOTIDE SEQUENCE [LARGE SCALE GENOMIC DNA]</scope>
    <source>
        <strain evidence="2">NIES-1949</strain>
    </source>
</reference>
<dbReference type="Proteomes" id="UP000300142">
    <property type="component" value="Unassembled WGS sequence"/>
</dbReference>
<name>A0A480A2J1_9CYAN</name>
<comment type="caution">
    <text evidence="1">The sequence shown here is derived from an EMBL/GenBank/DDBJ whole genome shotgun (WGS) entry which is preliminary data.</text>
</comment>
<proteinExistence type="predicted"/>
<sequence>MLSCHICGSENFTQELVNETFEINGKLILVEGIPAKVCSRCGEITFSSETAENIRSLLNSNKKSHKKIEIDVFAFSA</sequence>
<dbReference type="AlphaFoldDB" id="A0A480A2J1"/>
<dbReference type="EMBL" id="BJCE01000166">
    <property type="protein sequence ID" value="GCL38712.1"/>
    <property type="molecule type" value="Genomic_DNA"/>
</dbReference>
<dbReference type="NCBIfam" id="TIGR03831">
    <property type="entry name" value="YgiT_finger"/>
    <property type="match status" value="1"/>
</dbReference>
<evidence type="ECO:0008006" key="3">
    <source>
        <dbReference type="Google" id="ProtNLM"/>
    </source>
</evidence>
<accession>A0A480A2J1</accession>
<dbReference type="InterPro" id="IPR022453">
    <property type="entry name" value="Znf_MqsA-type"/>
</dbReference>
<evidence type="ECO:0000313" key="2">
    <source>
        <dbReference type="Proteomes" id="UP000300142"/>
    </source>
</evidence>
<dbReference type="Gene3D" id="3.10.20.860">
    <property type="match status" value="1"/>
</dbReference>
<gene>
    <name evidence="1" type="ORF">SR1949_38310</name>
</gene>
<evidence type="ECO:0000313" key="1">
    <source>
        <dbReference type="EMBL" id="GCL38712.1"/>
    </source>
</evidence>
<dbReference type="RefSeq" id="WP_096568799.1">
    <property type="nucleotide sequence ID" value="NZ_BJCE01000166.1"/>
</dbReference>
<protein>
    <recommendedName>
        <fullName evidence="3">YgiT-type zinc finger domain-containing protein</fullName>
    </recommendedName>
</protein>
<keyword evidence="2" id="KW-1185">Reference proteome</keyword>